<evidence type="ECO:0000313" key="2">
    <source>
        <dbReference type="Proteomes" id="UP000790347"/>
    </source>
</evidence>
<sequence length="81" mass="9368">MVISPIFAIIYNGYYIERFSFESDLGFRLPIFIILSGSTDPINPPLHSIQLTMMHVIKADSFEIQTHVHYHLVSGHRMSYI</sequence>
<reference evidence="1" key="1">
    <citation type="submission" date="2013-05" db="EMBL/GenBank/DDBJ databases">
        <authorList>
            <person name="Yim A.K.Y."/>
            <person name="Chan T.F."/>
            <person name="Ji K.M."/>
            <person name="Liu X.Y."/>
            <person name="Zhou J.W."/>
            <person name="Li R.Q."/>
            <person name="Yang K.Y."/>
            <person name="Li J."/>
            <person name="Li M."/>
            <person name="Law P.T.W."/>
            <person name="Wu Y.L."/>
            <person name="Cai Z.L."/>
            <person name="Qin H."/>
            <person name="Bao Y."/>
            <person name="Leung R.K.K."/>
            <person name="Ng P.K.S."/>
            <person name="Zou J."/>
            <person name="Zhong X.J."/>
            <person name="Ran P.X."/>
            <person name="Zhong N.S."/>
            <person name="Liu Z.G."/>
            <person name="Tsui S.K.W."/>
        </authorList>
    </citation>
    <scope>NUCLEOTIDE SEQUENCE</scope>
    <source>
        <strain evidence="1">Derf</strain>
        <tissue evidence="1">Whole organism</tissue>
    </source>
</reference>
<protein>
    <submittedName>
        <fullName evidence="1">Uncharacterized protein</fullName>
    </submittedName>
</protein>
<reference evidence="1" key="2">
    <citation type="journal article" date="2022" name="Res Sq">
        <title>Comparative Genomics Reveals Insights into the Divergent Evolution of Astigmatic Mites and Household Pest Adaptations.</title>
        <authorList>
            <person name="Xiong Q."/>
            <person name="Wan A.T.-Y."/>
            <person name="Liu X.-Y."/>
            <person name="Fung C.S.-H."/>
            <person name="Xiao X."/>
            <person name="Malainual N."/>
            <person name="Hou J."/>
            <person name="Wang L."/>
            <person name="Wang M."/>
            <person name="Yang K."/>
            <person name="Cui Y."/>
            <person name="Leung E."/>
            <person name="Nong W."/>
            <person name="Shin S.-K."/>
            <person name="Au S."/>
            <person name="Jeong K.Y."/>
            <person name="Chew F.T."/>
            <person name="Hui J."/>
            <person name="Leung T.F."/>
            <person name="Tungtrongchitr A."/>
            <person name="Zhong N."/>
            <person name="Liu Z."/>
            <person name="Tsui S."/>
        </authorList>
    </citation>
    <scope>NUCLEOTIDE SEQUENCE</scope>
    <source>
        <strain evidence="1">Derf</strain>
        <tissue evidence="1">Whole organism</tissue>
    </source>
</reference>
<name>A0A922I9E7_DERFA</name>
<dbReference type="Proteomes" id="UP000790347">
    <property type="component" value="Unassembled WGS sequence"/>
</dbReference>
<evidence type="ECO:0000313" key="1">
    <source>
        <dbReference type="EMBL" id="KAH9522404.1"/>
    </source>
</evidence>
<accession>A0A922I9E7</accession>
<keyword evidence="2" id="KW-1185">Reference proteome</keyword>
<dbReference type="EMBL" id="ASGP02000002">
    <property type="protein sequence ID" value="KAH9522404.1"/>
    <property type="molecule type" value="Genomic_DNA"/>
</dbReference>
<comment type="caution">
    <text evidence="1">The sequence shown here is derived from an EMBL/GenBank/DDBJ whole genome shotgun (WGS) entry which is preliminary data.</text>
</comment>
<gene>
    <name evidence="1" type="ORF">DERF_005981</name>
</gene>
<proteinExistence type="predicted"/>
<dbReference type="AlphaFoldDB" id="A0A922I9E7"/>
<organism evidence="1 2">
    <name type="scientific">Dermatophagoides farinae</name>
    <name type="common">American house dust mite</name>
    <dbReference type="NCBI Taxonomy" id="6954"/>
    <lineage>
        <taxon>Eukaryota</taxon>
        <taxon>Metazoa</taxon>
        <taxon>Ecdysozoa</taxon>
        <taxon>Arthropoda</taxon>
        <taxon>Chelicerata</taxon>
        <taxon>Arachnida</taxon>
        <taxon>Acari</taxon>
        <taxon>Acariformes</taxon>
        <taxon>Sarcoptiformes</taxon>
        <taxon>Astigmata</taxon>
        <taxon>Psoroptidia</taxon>
        <taxon>Analgoidea</taxon>
        <taxon>Pyroglyphidae</taxon>
        <taxon>Dermatophagoidinae</taxon>
        <taxon>Dermatophagoides</taxon>
    </lineage>
</organism>